<feature type="domain" description="DUF2264" evidence="1">
    <location>
        <begin position="15"/>
        <end position="381"/>
    </location>
</feature>
<accession>A0ABR4CMN8</accession>
<evidence type="ECO:0008006" key="5">
    <source>
        <dbReference type="Google" id="ProtNLM"/>
    </source>
</evidence>
<proteinExistence type="predicted"/>
<dbReference type="InterPro" id="IPR049237">
    <property type="entry name" value="DUF2264_C"/>
</dbReference>
<keyword evidence="4" id="KW-1185">Reference proteome</keyword>
<dbReference type="PANTHER" id="PTHR35339:SF2">
    <property type="entry name" value="DUF2264 DOMAIN-CONTAINING PROTEIN-RELATED"/>
    <property type="match status" value="1"/>
</dbReference>
<dbReference type="Proteomes" id="UP001595075">
    <property type="component" value="Unassembled WGS sequence"/>
</dbReference>
<dbReference type="Pfam" id="PF20938">
    <property type="entry name" value="DUF2264_C"/>
    <property type="match status" value="1"/>
</dbReference>
<organism evidence="3 4">
    <name type="scientific">Oculimacula yallundae</name>
    <dbReference type="NCBI Taxonomy" id="86028"/>
    <lineage>
        <taxon>Eukaryota</taxon>
        <taxon>Fungi</taxon>
        <taxon>Dikarya</taxon>
        <taxon>Ascomycota</taxon>
        <taxon>Pezizomycotina</taxon>
        <taxon>Leotiomycetes</taxon>
        <taxon>Helotiales</taxon>
        <taxon>Ploettnerulaceae</taxon>
        <taxon>Oculimacula</taxon>
    </lineage>
</organism>
<evidence type="ECO:0000259" key="1">
    <source>
        <dbReference type="Pfam" id="PF10022"/>
    </source>
</evidence>
<sequence>MPPLEGFSDNPLITHSDLVTAVHSLLIPLTKYQSPNGARIRLPVSTATHFDEIAAQLEGFARPLWAIGALLAGKPSDESIDPRLEGWIRGMAVGCDPSPENEEYWGDVQDTDQRMVEVEILAYALLAAPTAFLGDEGSKDPYDIKRRKDITRYLQSVNGKVFPQTNWLWFRVMANLALVKSCGVPYTELKESMDADLKVLDSFYIGDGWASDGKWDDKGRQMDYYSGSFAIQFSQLCYVRYARDLDPERVAVFEERAREFAVDFWRYFAADGASIPFGRSLTYRFAMGGFWAAVTMAEVELPFPLTRGVVKGLLLKHLRYWTSRPDIFYADGTLNIGFCYPNMYLSEDYNSPQSPYWCMKTFCMVALPASHDFWAIEEEPLPTSSAKNGLEVALLEKPRHILVDSGNHHFLLSSGQYCGWPLKATEAKYAKFTYSSSFGFSVPTGTLIQQMAPDSTLALSEDDGETWKVRWKSEETAISTVEYLSKESRENIPVLISRWKPSRTSSLNIETTLIPSTNRWPDWHIRMHKISGSAGGLLAVEGGFAIYGRRKKDGLALSSLGLETEVNSEHVLAEGVSESQESSLVVSSAGASGVRNVALSSSGGTVTIKGQVLKPDANTNLMVSRTLIPTLQVEMNLSKELGKNSVTIITAVFAVGEGKLEADEIRRRWEDVPKLVCKGDGGDLIQEEEGIVVYVGRFPQLS</sequence>
<feature type="domain" description="DUF2264" evidence="2">
    <location>
        <begin position="392"/>
        <end position="675"/>
    </location>
</feature>
<evidence type="ECO:0000313" key="4">
    <source>
        <dbReference type="Proteomes" id="UP001595075"/>
    </source>
</evidence>
<dbReference type="Pfam" id="PF10022">
    <property type="entry name" value="DUF2264"/>
    <property type="match status" value="1"/>
</dbReference>
<dbReference type="EMBL" id="JAZHXI010000005">
    <property type="protein sequence ID" value="KAL2071095.1"/>
    <property type="molecule type" value="Genomic_DNA"/>
</dbReference>
<comment type="caution">
    <text evidence="3">The sequence shown here is derived from an EMBL/GenBank/DDBJ whole genome shotgun (WGS) entry which is preliminary data.</text>
</comment>
<reference evidence="3 4" key="1">
    <citation type="journal article" date="2024" name="Commun. Biol.">
        <title>Comparative genomic analysis of thermophilic fungi reveals convergent evolutionary adaptations and gene losses.</title>
        <authorList>
            <person name="Steindorff A.S."/>
            <person name="Aguilar-Pontes M.V."/>
            <person name="Robinson A.J."/>
            <person name="Andreopoulos B."/>
            <person name="LaButti K."/>
            <person name="Kuo A."/>
            <person name="Mondo S."/>
            <person name="Riley R."/>
            <person name="Otillar R."/>
            <person name="Haridas S."/>
            <person name="Lipzen A."/>
            <person name="Grimwood J."/>
            <person name="Schmutz J."/>
            <person name="Clum A."/>
            <person name="Reid I.D."/>
            <person name="Moisan M.C."/>
            <person name="Butler G."/>
            <person name="Nguyen T.T.M."/>
            <person name="Dewar K."/>
            <person name="Conant G."/>
            <person name="Drula E."/>
            <person name="Henrissat B."/>
            <person name="Hansel C."/>
            <person name="Singer S."/>
            <person name="Hutchinson M.I."/>
            <person name="de Vries R.P."/>
            <person name="Natvig D.O."/>
            <person name="Powell A.J."/>
            <person name="Tsang A."/>
            <person name="Grigoriev I.V."/>
        </authorList>
    </citation>
    <scope>NUCLEOTIDE SEQUENCE [LARGE SCALE GENOMIC DNA]</scope>
    <source>
        <strain evidence="3 4">CBS 494.80</strain>
    </source>
</reference>
<gene>
    <name evidence="3" type="ORF">VTL71DRAFT_12330</name>
</gene>
<evidence type="ECO:0000313" key="3">
    <source>
        <dbReference type="EMBL" id="KAL2071095.1"/>
    </source>
</evidence>
<dbReference type="PIRSF" id="PIRSF014753">
    <property type="entry name" value="UCP014753"/>
    <property type="match status" value="1"/>
</dbReference>
<dbReference type="PANTHER" id="PTHR35339">
    <property type="entry name" value="LINALOOL DEHYDRATASE_ISOMERASE DOMAIN-CONTAINING PROTEIN"/>
    <property type="match status" value="1"/>
</dbReference>
<dbReference type="InterPro" id="IPR016624">
    <property type="entry name" value="UCP014753"/>
</dbReference>
<protein>
    <recommendedName>
        <fullName evidence="5">DUF2264 domain-containing protein</fullName>
    </recommendedName>
</protein>
<name>A0ABR4CMN8_9HELO</name>
<dbReference type="InterPro" id="IPR049349">
    <property type="entry name" value="DUF2264_N"/>
</dbReference>
<evidence type="ECO:0000259" key="2">
    <source>
        <dbReference type="Pfam" id="PF20938"/>
    </source>
</evidence>